<evidence type="ECO:0000313" key="2">
    <source>
        <dbReference type="Proteomes" id="UP001067121"/>
    </source>
</evidence>
<proteinExistence type="predicted"/>
<protein>
    <submittedName>
        <fullName evidence="1">Uncharacterized protein</fullName>
    </submittedName>
</protein>
<dbReference type="Proteomes" id="UP001067121">
    <property type="component" value="Unassembled WGS sequence"/>
</dbReference>
<comment type="caution">
    <text evidence="1">The sequence shown here is derived from an EMBL/GenBank/DDBJ whole genome shotgun (WGS) entry which is preliminary data.</text>
</comment>
<evidence type="ECO:0000313" key="1">
    <source>
        <dbReference type="EMBL" id="MCY8317084.1"/>
    </source>
</evidence>
<sequence>MKVSFPIIYEIIGNHKMISSSVTSLLAEPAGIQKGYEEYTQLFIWPNSFPAPYGNGFIEPVNIDLFEEILEKIWIDFEVSCYKNRCRMICIFCFCLPLLHWNPHMEKIIMNKTKILIWNDFRFVL</sequence>
<dbReference type="RefSeq" id="WP_010331196.1">
    <property type="nucleotide sequence ID" value="NZ_CP026362.1"/>
</dbReference>
<name>A0AAP3CIV7_BACVA</name>
<gene>
    <name evidence="1" type="ORF">MOC71_10115</name>
</gene>
<accession>A0AAP3CIV7</accession>
<dbReference type="EMBL" id="JALAOH010000023">
    <property type="protein sequence ID" value="MCY8317084.1"/>
    <property type="molecule type" value="Genomic_DNA"/>
</dbReference>
<dbReference type="AlphaFoldDB" id="A0AAP3CIV7"/>
<reference evidence="1" key="1">
    <citation type="submission" date="2022-02" db="EMBL/GenBank/DDBJ databases">
        <title>Crop Bioprotection Bacillus Genome Sequencing.</title>
        <authorList>
            <person name="Dunlap C."/>
        </authorList>
    </citation>
    <scope>NUCLEOTIDE SEQUENCE</scope>
    <source>
        <strain evidence="1">98-1</strain>
    </source>
</reference>
<organism evidence="1 2">
    <name type="scientific">Bacillus vallismortis</name>
    <dbReference type="NCBI Taxonomy" id="72361"/>
    <lineage>
        <taxon>Bacteria</taxon>
        <taxon>Bacillati</taxon>
        <taxon>Bacillota</taxon>
        <taxon>Bacilli</taxon>
        <taxon>Bacillales</taxon>
        <taxon>Bacillaceae</taxon>
        <taxon>Bacillus</taxon>
    </lineage>
</organism>